<dbReference type="WBParaSite" id="ACAC_0000592601-mRNA-1">
    <property type="protein sequence ID" value="ACAC_0000592601-mRNA-1"/>
    <property type="gene ID" value="ACAC_0000592601"/>
</dbReference>
<dbReference type="InterPro" id="IPR037213">
    <property type="entry name" value="Run_dom_sf"/>
</dbReference>
<evidence type="ECO:0000313" key="6">
    <source>
        <dbReference type="WBParaSite" id="ACAC_0000592601-mRNA-1"/>
    </source>
</evidence>
<keyword evidence="5" id="KW-1185">Reference proteome</keyword>
<evidence type="ECO:0000259" key="3">
    <source>
        <dbReference type="PROSITE" id="PS50002"/>
    </source>
</evidence>
<dbReference type="InterPro" id="IPR001452">
    <property type="entry name" value="SH3_domain"/>
</dbReference>
<evidence type="ECO:0000256" key="2">
    <source>
        <dbReference type="PROSITE-ProRule" id="PRU00192"/>
    </source>
</evidence>
<feature type="domain" description="SH3" evidence="3">
    <location>
        <begin position="1"/>
        <end position="53"/>
    </location>
</feature>
<dbReference type="STRING" id="6313.A0A0K0D781"/>
<evidence type="ECO:0000259" key="4">
    <source>
        <dbReference type="PROSITE" id="PS50826"/>
    </source>
</evidence>
<name>A0A0K0D781_ANGCA</name>
<evidence type="ECO:0000313" key="5">
    <source>
        <dbReference type="Proteomes" id="UP000035642"/>
    </source>
</evidence>
<dbReference type="InterPro" id="IPR004012">
    <property type="entry name" value="Run_dom"/>
</dbReference>
<dbReference type="PROSITE" id="PS50826">
    <property type="entry name" value="RUN"/>
    <property type="match status" value="1"/>
</dbReference>
<dbReference type="InterPro" id="IPR036028">
    <property type="entry name" value="SH3-like_dom_sf"/>
</dbReference>
<dbReference type="PROSITE" id="PS50002">
    <property type="entry name" value="SH3"/>
    <property type="match status" value="1"/>
</dbReference>
<keyword evidence="1 2" id="KW-0728">SH3 domain</keyword>
<organism evidence="5 6">
    <name type="scientific">Angiostrongylus cantonensis</name>
    <name type="common">Rat lungworm</name>
    <dbReference type="NCBI Taxonomy" id="6313"/>
    <lineage>
        <taxon>Eukaryota</taxon>
        <taxon>Metazoa</taxon>
        <taxon>Ecdysozoa</taxon>
        <taxon>Nematoda</taxon>
        <taxon>Chromadorea</taxon>
        <taxon>Rhabditida</taxon>
        <taxon>Rhabditina</taxon>
        <taxon>Rhabditomorpha</taxon>
        <taxon>Strongyloidea</taxon>
        <taxon>Metastrongylidae</taxon>
        <taxon>Angiostrongylus</taxon>
    </lineage>
</organism>
<dbReference type="Pfam" id="PF07653">
    <property type="entry name" value="SH3_2"/>
    <property type="match status" value="1"/>
</dbReference>
<dbReference type="Gene3D" id="1.20.58.900">
    <property type="match status" value="1"/>
</dbReference>
<feature type="domain" description="RUN" evidence="4">
    <location>
        <begin position="1"/>
        <end position="204"/>
    </location>
</feature>
<dbReference type="SUPFAM" id="SSF140741">
    <property type="entry name" value="RUN domain-like"/>
    <property type="match status" value="1"/>
</dbReference>
<dbReference type="AlphaFoldDB" id="A0A0K0D781"/>
<sequence>LFVCFSSAIHSCCLSRKNDVITVICEKDEHCWVGEVNGLRGWFPAKFVEVVDERGKNYTVYGDEAVSPEITEYIREDIAYHLVEKHFNLVYSRLTLCNTFKLDQDGKLLTPEELLFRSVQLINDSHNSANAHPDIKLRSLLVLGVNEQCLHLWFDLFCSSEHQEAIRSKYYHPWAFIRTPAWRQIKCELRLLSQFSFNLSVDFEIEGVEKKKNKANTSVTNNLVDYWFANICIQQMMSSTKKKVMSTVMAGEHKPTGERPLQKGVTDMLIKHHLFSWDL</sequence>
<proteinExistence type="predicted"/>
<evidence type="ECO:0000256" key="1">
    <source>
        <dbReference type="ARBA" id="ARBA00022443"/>
    </source>
</evidence>
<dbReference type="SUPFAM" id="SSF50044">
    <property type="entry name" value="SH3-domain"/>
    <property type="match status" value="1"/>
</dbReference>
<protein>
    <submittedName>
        <fullName evidence="6">SH3 domain-containing protein</fullName>
    </submittedName>
</protein>
<dbReference type="SMART" id="SM00593">
    <property type="entry name" value="RUN"/>
    <property type="match status" value="1"/>
</dbReference>
<dbReference type="Pfam" id="PF02759">
    <property type="entry name" value="RUN"/>
    <property type="match status" value="1"/>
</dbReference>
<reference evidence="5" key="1">
    <citation type="submission" date="2012-09" db="EMBL/GenBank/DDBJ databases">
        <authorList>
            <person name="Martin A.A."/>
        </authorList>
    </citation>
    <scope>NUCLEOTIDE SEQUENCE</scope>
</reference>
<reference evidence="6" key="2">
    <citation type="submission" date="2017-02" db="UniProtKB">
        <authorList>
            <consortium name="WormBaseParasite"/>
        </authorList>
    </citation>
    <scope>IDENTIFICATION</scope>
</reference>
<dbReference type="Proteomes" id="UP000035642">
    <property type="component" value="Unassembled WGS sequence"/>
</dbReference>
<accession>A0A0K0D781</accession>